<organism evidence="14 15">
    <name type="scientific">Fodinisporobacter ferrooxydans</name>
    <dbReference type="NCBI Taxonomy" id="2901836"/>
    <lineage>
        <taxon>Bacteria</taxon>
        <taxon>Bacillati</taxon>
        <taxon>Bacillota</taxon>
        <taxon>Bacilli</taxon>
        <taxon>Bacillales</taxon>
        <taxon>Alicyclobacillaceae</taxon>
        <taxon>Fodinisporobacter</taxon>
    </lineage>
</organism>
<evidence type="ECO:0000256" key="6">
    <source>
        <dbReference type="ARBA" id="ARBA00022730"/>
    </source>
</evidence>
<dbReference type="Proteomes" id="UP000830167">
    <property type="component" value="Chromosome"/>
</dbReference>
<evidence type="ECO:0000259" key="13">
    <source>
        <dbReference type="PROSITE" id="PS50880"/>
    </source>
</evidence>
<dbReference type="GO" id="GO:0043822">
    <property type="term" value="F:ribonuclease M5 activity"/>
    <property type="evidence" value="ECO:0007669"/>
    <property type="project" value="UniProtKB-EC"/>
</dbReference>
<evidence type="ECO:0000256" key="10">
    <source>
        <dbReference type="ARBA" id="ARBA00022884"/>
    </source>
</evidence>
<dbReference type="NCBIfam" id="TIGR00334">
    <property type="entry name" value="5S_RNA_mat_M5"/>
    <property type="match status" value="1"/>
</dbReference>
<keyword evidence="9" id="KW-0460">Magnesium</keyword>
<feature type="domain" description="Toprim" evidence="13">
    <location>
        <begin position="3"/>
        <end position="86"/>
    </location>
</feature>
<keyword evidence="3 11" id="KW-0698">rRNA processing</keyword>
<proteinExistence type="inferred from homology"/>
<keyword evidence="8 11" id="KW-0378">Hydrolase</keyword>
<dbReference type="InterPro" id="IPR004466">
    <property type="entry name" value="RNase_M5"/>
</dbReference>
<comment type="function">
    <text evidence="11">Required for correct processing of both the 5' and 3' ends of 5S rRNA precursor. Cleaves both sides of a double-stranded region yielding mature 5S rRNA in one step.</text>
</comment>
<comment type="subcellular location">
    <subcellularLocation>
        <location evidence="11">Cytoplasm</location>
    </subcellularLocation>
</comment>
<reference evidence="14" key="1">
    <citation type="submission" date="2021-12" db="EMBL/GenBank/DDBJ databases">
        <title>Alicyclobacillaceae gen. nov., sp. nov., isolated from chalcocite enrichment system.</title>
        <authorList>
            <person name="Jiang Z."/>
        </authorList>
    </citation>
    <scope>NUCLEOTIDE SEQUENCE</scope>
    <source>
        <strain evidence="14">MYW30-H2</strain>
    </source>
</reference>
<keyword evidence="5" id="KW-0479">Metal-binding</keyword>
<keyword evidence="4 11" id="KW-0540">Nuclease</keyword>
<dbReference type="PANTHER" id="PTHR39156">
    <property type="entry name" value="RIBONUCLEASE M5"/>
    <property type="match status" value="1"/>
</dbReference>
<dbReference type="EMBL" id="CP089291">
    <property type="protein sequence ID" value="UOF91798.1"/>
    <property type="molecule type" value="Genomic_DNA"/>
</dbReference>
<evidence type="ECO:0000313" key="15">
    <source>
        <dbReference type="Proteomes" id="UP000830167"/>
    </source>
</evidence>
<dbReference type="Gene3D" id="3.40.1360.10">
    <property type="match status" value="1"/>
</dbReference>
<evidence type="ECO:0000256" key="9">
    <source>
        <dbReference type="ARBA" id="ARBA00022842"/>
    </source>
</evidence>
<dbReference type="Pfam" id="PF13331">
    <property type="entry name" value="DUF4093"/>
    <property type="match status" value="1"/>
</dbReference>
<evidence type="ECO:0000256" key="4">
    <source>
        <dbReference type="ARBA" id="ARBA00022722"/>
    </source>
</evidence>
<dbReference type="SUPFAM" id="SSF110455">
    <property type="entry name" value="Toprim domain"/>
    <property type="match status" value="1"/>
</dbReference>
<dbReference type="Pfam" id="PF01751">
    <property type="entry name" value="Toprim"/>
    <property type="match status" value="1"/>
</dbReference>
<keyword evidence="6 11" id="KW-0699">rRNA-binding</keyword>
<keyword evidence="1 11" id="KW-0963">Cytoplasm</keyword>
<dbReference type="PANTHER" id="PTHR39156:SF1">
    <property type="entry name" value="RIBONUCLEASE M5"/>
    <property type="match status" value="1"/>
</dbReference>
<protein>
    <recommendedName>
        <fullName evidence="11 12">Ribonuclease M5</fullName>
        <ecNumber evidence="11 12">3.1.26.8</ecNumber>
    </recommendedName>
    <alternativeName>
        <fullName evidence="11">RNase M5</fullName>
    </alternativeName>
    <alternativeName>
        <fullName evidence="11">Ribosomal RNA terminal maturase M5</fullName>
    </alternativeName>
</protein>
<keyword evidence="15" id="KW-1185">Reference proteome</keyword>
<evidence type="ECO:0000256" key="5">
    <source>
        <dbReference type="ARBA" id="ARBA00022723"/>
    </source>
</evidence>
<dbReference type="HAMAP" id="MF_01469">
    <property type="entry name" value="RNase_M5"/>
    <property type="match status" value="1"/>
</dbReference>
<evidence type="ECO:0000256" key="12">
    <source>
        <dbReference type="NCBIfam" id="TIGR00334"/>
    </source>
</evidence>
<name>A0ABY4CMT2_9BACL</name>
<comment type="similarity">
    <text evidence="11">Belongs to the ribonuclease M5 family.</text>
</comment>
<evidence type="ECO:0000256" key="3">
    <source>
        <dbReference type="ARBA" id="ARBA00022552"/>
    </source>
</evidence>
<comment type="catalytic activity">
    <reaction evidence="11">
        <text>Endonucleolytic cleavage of RNA, removing 21 and 42 nucleotides, respectively, from the 5'- and 3'-termini of a 5S-rRNA precursor.</text>
        <dbReference type="EC" id="3.1.26.8"/>
    </reaction>
</comment>
<evidence type="ECO:0000313" key="14">
    <source>
        <dbReference type="EMBL" id="UOF91798.1"/>
    </source>
</evidence>
<keyword evidence="2 11" id="KW-0690">Ribosome biogenesis</keyword>
<dbReference type="InterPro" id="IPR025156">
    <property type="entry name" value="RNase_M5_C"/>
</dbReference>
<dbReference type="PROSITE" id="PS50880">
    <property type="entry name" value="TOPRIM"/>
    <property type="match status" value="1"/>
</dbReference>
<keyword evidence="7 11" id="KW-0255">Endonuclease</keyword>
<evidence type="ECO:0000256" key="7">
    <source>
        <dbReference type="ARBA" id="ARBA00022759"/>
    </source>
</evidence>
<dbReference type="RefSeq" id="WP_347438487.1">
    <property type="nucleotide sequence ID" value="NZ_CP089291.1"/>
</dbReference>
<sequence length="181" mass="20254">MIREVIVVEGLHDKQAIDRAVHADVLISNGSAVSESFLKLVERAQQQRGVIILTDPDYAGERIRRIVSRRVPGCKHAFLPREQAIKNGDLGVENASPAAIQRALQEVRSEWEGGREEFTWDEMVEYGLNGQSYSGQLRKMLGERLGIGYGNAKSFWKKLNMLGVGREEFETALADCLKQLA</sequence>
<keyword evidence="10 11" id="KW-0694">RNA-binding</keyword>
<evidence type="ECO:0000256" key="2">
    <source>
        <dbReference type="ARBA" id="ARBA00022517"/>
    </source>
</evidence>
<evidence type="ECO:0000256" key="11">
    <source>
        <dbReference type="HAMAP-Rule" id="MF_01469"/>
    </source>
</evidence>
<gene>
    <name evidence="11 14" type="primary">rnmV</name>
    <name evidence="14" type="ORF">LSG31_06035</name>
</gene>
<dbReference type="InterPro" id="IPR006171">
    <property type="entry name" value="TOPRIM_dom"/>
</dbReference>
<accession>A0ABY4CMT2</accession>
<dbReference type="SMART" id="SM00493">
    <property type="entry name" value="TOPRIM"/>
    <property type="match status" value="1"/>
</dbReference>
<dbReference type="EC" id="3.1.26.8" evidence="11 12"/>
<evidence type="ECO:0000256" key="1">
    <source>
        <dbReference type="ARBA" id="ARBA00022490"/>
    </source>
</evidence>
<evidence type="ECO:0000256" key="8">
    <source>
        <dbReference type="ARBA" id="ARBA00022801"/>
    </source>
</evidence>